<organism evidence="2 3">
    <name type="scientific">Mycena albidolilacea</name>
    <dbReference type="NCBI Taxonomy" id="1033008"/>
    <lineage>
        <taxon>Eukaryota</taxon>
        <taxon>Fungi</taxon>
        <taxon>Dikarya</taxon>
        <taxon>Basidiomycota</taxon>
        <taxon>Agaricomycotina</taxon>
        <taxon>Agaricomycetes</taxon>
        <taxon>Agaricomycetidae</taxon>
        <taxon>Agaricales</taxon>
        <taxon>Marasmiineae</taxon>
        <taxon>Mycenaceae</taxon>
        <taxon>Mycena</taxon>
    </lineage>
</organism>
<dbReference type="EMBL" id="JARIHO010000081">
    <property type="protein sequence ID" value="KAJ7309462.1"/>
    <property type="molecule type" value="Genomic_DNA"/>
</dbReference>
<name>A0AAD6Z6V1_9AGAR</name>
<proteinExistence type="predicted"/>
<feature type="compositionally biased region" description="Low complexity" evidence="1">
    <location>
        <begin position="171"/>
        <end position="180"/>
    </location>
</feature>
<dbReference type="Proteomes" id="UP001218218">
    <property type="component" value="Unassembled WGS sequence"/>
</dbReference>
<evidence type="ECO:0000313" key="3">
    <source>
        <dbReference type="Proteomes" id="UP001218218"/>
    </source>
</evidence>
<reference evidence="2" key="1">
    <citation type="submission" date="2023-03" db="EMBL/GenBank/DDBJ databases">
        <title>Massive genome expansion in bonnet fungi (Mycena s.s.) driven by repeated elements and novel gene families across ecological guilds.</title>
        <authorList>
            <consortium name="Lawrence Berkeley National Laboratory"/>
            <person name="Harder C.B."/>
            <person name="Miyauchi S."/>
            <person name="Viragh M."/>
            <person name="Kuo A."/>
            <person name="Thoen E."/>
            <person name="Andreopoulos B."/>
            <person name="Lu D."/>
            <person name="Skrede I."/>
            <person name="Drula E."/>
            <person name="Henrissat B."/>
            <person name="Morin E."/>
            <person name="Kohler A."/>
            <person name="Barry K."/>
            <person name="LaButti K."/>
            <person name="Morin E."/>
            <person name="Salamov A."/>
            <person name="Lipzen A."/>
            <person name="Mereny Z."/>
            <person name="Hegedus B."/>
            <person name="Baldrian P."/>
            <person name="Stursova M."/>
            <person name="Weitz H."/>
            <person name="Taylor A."/>
            <person name="Grigoriev I.V."/>
            <person name="Nagy L.G."/>
            <person name="Martin F."/>
            <person name="Kauserud H."/>
        </authorList>
    </citation>
    <scope>NUCLEOTIDE SEQUENCE</scope>
    <source>
        <strain evidence="2">CBHHK002</strain>
    </source>
</reference>
<comment type="caution">
    <text evidence="2">The sequence shown here is derived from an EMBL/GenBank/DDBJ whole genome shotgun (WGS) entry which is preliminary data.</text>
</comment>
<dbReference type="AlphaFoldDB" id="A0AAD6Z6V1"/>
<feature type="compositionally biased region" description="Basic and acidic residues" evidence="1">
    <location>
        <begin position="183"/>
        <end position="200"/>
    </location>
</feature>
<gene>
    <name evidence="2" type="ORF">DFH08DRAFT_974714</name>
</gene>
<feature type="region of interest" description="Disordered" evidence="1">
    <location>
        <begin position="171"/>
        <end position="200"/>
    </location>
</feature>
<evidence type="ECO:0000256" key="1">
    <source>
        <dbReference type="SAM" id="MobiDB-lite"/>
    </source>
</evidence>
<sequence length="200" mass="21495">MRGLRERGCDPAHLLARLAARAALVVRFHGGVRVTLGGSRARPCTPRDVRGADVFELRRPRIERRAREEVVRTVLCAPALGMLPGGCCVACRRGMRTSMQRIVPALERHTACPQRDSNPERHVLRRARGRAPAAPGAEVGVQRDGVDVGGCVVVPVPPAVVPEFTELDCASASSPASSSGRARRTDSGSHHHGADEERVI</sequence>
<evidence type="ECO:0000313" key="2">
    <source>
        <dbReference type="EMBL" id="KAJ7309462.1"/>
    </source>
</evidence>
<accession>A0AAD6Z6V1</accession>
<keyword evidence="3" id="KW-1185">Reference proteome</keyword>
<protein>
    <submittedName>
        <fullName evidence="2">Uncharacterized protein</fullName>
    </submittedName>
</protein>